<evidence type="ECO:0000313" key="3">
    <source>
        <dbReference type="Proteomes" id="UP000723714"/>
    </source>
</evidence>
<dbReference type="InterPro" id="IPR001509">
    <property type="entry name" value="Epimerase_deHydtase"/>
</dbReference>
<sequence length="338" mass="37170">MNNTIYLVTGAAGFLGSNVCSQLLERGDKVRALVLPNDPAKKYVPHEIEICDGDLCDPASLENFFQVPEGMKTIVIHCASMVSVNPDYNQKLIDINVGGTQNIIDQCLHHTECKKLVYVSSTGAIPELPKGQPIREVSQFEPEKVLGCYSQSKAIATQAVLDAVNEHGLNACVVHPSGILGPNDHAISETTGTIIQIMNGEMPAGIQGSFNLCDVRDLAYGCIKAADKGRKGQCYILGNEEVTLKEICQMLSRESGCKPLKFYLPLGIANFFAKMMEKQAKKSGRKPLLTTFSIYNLARNNTFDYSKAKKELGYQTRSYAETIRDEVAWLKAERILTI</sequence>
<evidence type="ECO:0000313" key="2">
    <source>
        <dbReference type="EMBL" id="MBU3877540.1"/>
    </source>
</evidence>
<proteinExistence type="predicted"/>
<evidence type="ECO:0000259" key="1">
    <source>
        <dbReference type="Pfam" id="PF01370"/>
    </source>
</evidence>
<keyword evidence="3" id="KW-1185">Reference proteome</keyword>
<dbReference type="PANTHER" id="PTHR48079:SF6">
    <property type="entry name" value="NAD(P)-BINDING DOMAIN-CONTAINING PROTEIN-RELATED"/>
    <property type="match status" value="1"/>
</dbReference>
<dbReference type="EMBL" id="JABACJ020000019">
    <property type="protein sequence ID" value="MBU3877540.1"/>
    <property type="molecule type" value="Genomic_DNA"/>
</dbReference>
<dbReference type="InterPro" id="IPR051783">
    <property type="entry name" value="NAD(P)-dependent_oxidoreduct"/>
</dbReference>
<dbReference type="Pfam" id="PF01370">
    <property type="entry name" value="Epimerase"/>
    <property type="match status" value="1"/>
</dbReference>
<dbReference type="PANTHER" id="PTHR48079">
    <property type="entry name" value="PROTEIN YEEZ"/>
    <property type="match status" value="1"/>
</dbReference>
<comment type="caution">
    <text evidence="2">The sequence shown here is derived from an EMBL/GenBank/DDBJ whole genome shotgun (WGS) entry which is preliminary data.</text>
</comment>
<accession>A0ABS6D8F4</accession>
<dbReference type="Proteomes" id="UP000723714">
    <property type="component" value="Unassembled WGS sequence"/>
</dbReference>
<organism evidence="2 3">
    <name type="scientific">Faecalicatena faecalis</name>
    <dbReference type="NCBI Taxonomy" id="2726362"/>
    <lineage>
        <taxon>Bacteria</taxon>
        <taxon>Bacillati</taxon>
        <taxon>Bacillota</taxon>
        <taxon>Clostridia</taxon>
        <taxon>Lachnospirales</taxon>
        <taxon>Lachnospiraceae</taxon>
        <taxon>Faecalicatena</taxon>
    </lineage>
</organism>
<protein>
    <submittedName>
        <fullName evidence="2">NAD-dependent epimerase/dehydratase family protein</fullName>
    </submittedName>
</protein>
<gene>
    <name evidence="2" type="ORF">HGO97_017190</name>
</gene>
<name>A0ABS6D8F4_9FIRM</name>
<dbReference type="RefSeq" id="WP_216244163.1">
    <property type="nucleotide sequence ID" value="NZ_JABACJ020000019.1"/>
</dbReference>
<feature type="domain" description="NAD-dependent epimerase/dehydratase" evidence="1">
    <location>
        <begin position="7"/>
        <end position="237"/>
    </location>
</feature>
<reference evidence="2 3" key="1">
    <citation type="submission" date="2021-06" db="EMBL/GenBank/DDBJ databases">
        <title>Faecalicatena sp. nov. isolated from porcine feces.</title>
        <authorList>
            <person name="Oh B.S."/>
            <person name="Lee J.H."/>
        </authorList>
    </citation>
    <scope>NUCLEOTIDE SEQUENCE [LARGE SCALE GENOMIC DNA]</scope>
    <source>
        <strain evidence="2 3">AGMB00832</strain>
    </source>
</reference>